<dbReference type="InterPro" id="IPR036291">
    <property type="entry name" value="NAD(P)-bd_dom_sf"/>
</dbReference>
<dbReference type="SUPFAM" id="SSF51735">
    <property type="entry name" value="NAD(P)-binding Rossmann-fold domains"/>
    <property type="match status" value="1"/>
</dbReference>
<dbReference type="AlphaFoldDB" id="A0A8J3IY55"/>
<sequence>MSASSTAPAVVPDRFAGRYVLVTGAGSGIGAATARQFVAEGAYVTGVDVNADGLRTVERSLDGSAGRLTTVVADITADGAADELVAAAAGPDGALDVLVNNAAVFLLAGVDATDEQWQRTLDVNLLAPARLVAAAVKALARSTSPAVVNVASISGHISQAGRWTYNASKGGVLELTRCQALDLAPDGIRVNSVSPGYIWTEVLDRAADGDRERWEPVWGGACPLDRCGEPAEVASVIGFLASPAASYVTGTDVLVDGGLVSMSPDGRSSYGFRS</sequence>
<dbReference type="InterPro" id="IPR020904">
    <property type="entry name" value="Sc_DH/Rdtase_CS"/>
</dbReference>
<accession>A0A8J3IY55</accession>
<dbReference type="InterPro" id="IPR002347">
    <property type="entry name" value="SDR_fam"/>
</dbReference>
<dbReference type="PROSITE" id="PS00061">
    <property type="entry name" value="ADH_SHORT"/>
    <property type="match status" value="1"/>
</dbReference>
<dbReference type="PANTHER" id="PTHR24321">
    <property type="entry name" value="DEHYDROGENASES, SHORT CHAIN"/>
    <property type="match status" value="1"/>
</dbReference>
<dbReference type="PRINTS" id="PR00080">
    <property type="entry name" value="SDRFAMILY"/>
</dbReference>
<comment type="similarity">
    <text evidence="1">Belongs to the short-chain dehydrogenases/reductases (SDR) family.</text>
</comment>
<dbReference type="GO" id="GO:0016491">
    <property type="term" value="F:oxidoreductase activity"/>
    <property type="evidence" value="ECO:0007669"/>
    <property type="project" value="UniProtKB-KW"/>
</dbReference>
<dbReference type="PRINTS" id="PR00081">
    <property type="entry name" value="GDHRDH"/>
</dbReference>
<dbReference type="RefSeq" id="WP_203658192.1">
    <property type="nucleotide sequence ID" value="NZ_BAAAZM010000009.1"/>
</dbReference>
<dbReference type="Gene3D" id="3.40.50.720">
    <property type="entry name" value="NAD(P)-binding Rossmann-like Domain"/>
    <property type="match status" value="1"/>
</dbReference>
<protein>
    <submittedName>
        <fullName evidence="3">Short-chain dehydrogenase</fullName>
    </submittedName>
</protein>
<dbReference type="EMBL" id="BOMB01000017">
    <property type="protein sequence ID" value="GID12206.1"/>
    <property type="molecule type" value="Genomic_DNA"/>
</dbReference>
<keyword evidence="2" id="KW-0560">Oxidoreductase</keyword>
<evidence type="ECO:0000256" key="2">
    <source>
        <dbReference type="ARBA" id="ARBA00023002"/>
    </source>
</evidence>
<keyword evidence="4" id="KW-1185">Reference proteome</keyword>
<evidence type="ECO:0000256" key="1">
    <source>
        <dbReference type="ARBA" id="ARBA00006484"/>
    </source>
</evidence>
<name>A0A8J3IY55_9ACTN</name>
<dbReference type="FunFam" id="3.40.50.720:FF:000084">
    <property type="entry name" value="Short-chain dehydrogenase reductase"/>
    <property type="match status" value="1"/>
</dbReference>
<proteinExistence type="inferred from homology"/>
<evidence type="ECO:0000313" key="3">
    <source>
        <dbReference type="EMBL" id="GID12206.1"/>
    </source>
</evidence>
<dbReference type="CDD" id="cd05233">
    <property type="entry name" value="SDR_c"/>
    <property type="match status" value="1"/>
</dbReference>
<gene>
    <name evidence="3" type="primary">bacC</name>
    <name evidence="3" type="ORF">Aru02nite_30950</name>
</gene>
<organism evidence="3 4">
    <name type="scientific">Actinocatenispora rupis</name>
    <dbReference type="NCBI Taxonomy" id="519421"/>
    <lineage>
        <taxon>Bacteria</taxon>
        <taxon>Bacillati</taxon>
        <taxon>Actinomycetota</taxon>
        <taxon>Actinomycetes</taxon>
        <taxon>Micromonosporales</taxon>
        <taxon>Micromonosporaceae</taxon>
        <taxon>Actinocatenispora</taxon>
    </lineage>
</organism>
<dbReference type="PANTHER" id="PTHR24321:SF8">
    <property type="entry name" value="ESTRADIOL 17-BETA-DEHYDROGENASE 8-RELATED"/>
    <property type="match status" value="1"/>
</dbReference>
<reference evidence="3" key="1">
    <citation type="submission" date="2021-01" db="EMBL/GenBank/DDBJ databases">
        <title>Whole genome shotgun sequence of Actinocatenispora rupis NBRC 107355.</title>
        <authorList>
            <person name="Komaki H."/>
            <person name="Tamura T."/>
        </authorList>
    </citation>
    <scope>NUCLEOTIDE SEQUENCE</scope>
    <source>
        <strain evidence="3">NBRC 107355</strain>
    </source>
</reference>
<dbReference type="Proteomes" id="UP000612808">
    <property type="component" value="Unassembled WGS sequence"/>
</dbReference>
<dbReference type="Pfam" id="PF13561">
    <property type="entry name" value="adh_short_C2"/>
    <property type="match status" value="1"/>
</dbReference>
<comment type="caution">
    <text evidence="3">The sequence shown here is derived from an EMBL/GenBank/DDBJ whole genome shotgun (WGS) entry which is preliminary data.</text>
</comment>
<evidence type="ECO:0000313" key="4">
    <source>
        <dbReference type="Proteomes" id="UP000612808"/>
    </source>
</evidence>